<dbReference type="PANTHER" id="PTHR47218:SF2">
    <property type="entry name" value="C-TYPE LECTIN DOMAIN-CONTAINING PROTEIN"/>
    <property type="match status" value="1"/>
</dbReference>
<organism evidence="1 2">
    <name type="scientific">Chelonoidis abingdonii</name>
    <name type="common">Abingdon island giant tortoise</name>
    <name type="synonym">Testudo abingdonii</name>
    <dbReference type="NCBI Taxonomy" id="106734"/>
    <lineage>
        <taxon>Eukaryota</taxon>
        <taxon>Metazoa</taxon>
        <taxon>Chordata</taxon>
        <taxon>Craniata</taxon>
        <taxon>Vertebrata</taxon>
        <taxon>Euteleostomi</taxon>
        <taxon>Archelosauria</taxon>
        <taxon>Testudinata</taxon>
        <taxon>Testudines</taxon>
        <taxon>Cryptodira</taxon>
        <taxon>Durocryptodira</taxon>
        <taxon>Testudinoidea</taxon>
        <taxon>Testudinidae</taxon>
        <taxon>Chelonoidis</taxon>
    </lineage>
</organism>
<dbReference type="Ensembl" id="ENSCABT00000003217.1">
    <property type="protein sequence ID" value="ENSCABP00000002973.1"/>
    <property type="gene ID" value="ENSCABG00000002284.1"/>
</dbReference>
<dbReference type="SUPFAM" id="SSF56436">
    <property type="entry name" value="C-type lectin-like"/>
    <property type="match status" value="1"/>
</dbReference>
<dbReference type="InterPro" id="IPR042808">
    <property type="entry name" value="CLEC7A"/>
</dbReference>
<name>A0A8C0G7F0_CHEAB</name>
<sequence>SHHYNPTEMSEQEVTYTELKFHTPSKQERIQRPKTIKNKGTVYDRLLSHHFLFQTPPSLSLALTVWQHGNSYYHYSTDWMTWQRSKDYCTSLGSNLLKIDSREEWVIYFPSVSSTILSISRWVYKTGFFLLQPSSQMQLIPVHHQHTVMHVAWGSGTICERKHRIK</sequence>
<protein>
    <recommendedName>
        <fullName evidence="3">C-type lectin domain-containing protein</fullName>
    </recommendedName>
</protein>
<evidence type="ECO:0000313" key="1">
    <source>
        <dbReference type="Ensembl" id="ENSCABP00000002973.1"/>
    </source>
</evidence>
<dbReference type="InterPro" id="IPR016187">
    <property type="entry name" value="CTDL_fold"/>
</dbReference>
<accession>A0A8C0G7F0</accession>
<dbReference type="InterPro" id="IPR016186">
    <property type="entry name" value="C-type_lectin-like/link_sf"/>
</dbReference>
<evidence type="ECO:0008006" key="3">
    <source>
        <dbReference type="Google" id="ProtNLM"/>
    </source>
</evidence>
<dbReference type="PANTHER" id="PTHR47218">
    <property type="entry name" value="C-TYPE LECTIN DOMAIN FAMILY 7 MEMBER A"/>
    <property type="match status" value="1"/>
</dbReference>
<dbReference type="GO" id="GO:0071226">
    <property type="term" value="P:cellular response to molecule of fungal origin"/>
    <property type="evidence" value="ECO:0007669"/>
    <property type="project" value="InterPro"/>
</dbReference>
<evidence type="ECO:0000313" key="2">
    <source>
        <dbReference type="Proteomes" id="UP000694404"/>
    </source>
</evidence>
<dbReference type="Gene3D" id="3.10.100.10">
    <property type="entry name" value="Mannose-Binding Protein A, subunit A"/>
    <property type="match status" value="1"/>
</dbReference>
<dbReference type="Proteomes" id="UP000694404">
    <property type="component" value="Unplaced"/>
</dbReference>
<keyword evidence="2" id="KW-1185">Reference proteome</keyword>
<dbReference type="GO" id="GO:0001872">
    <property type="term" value="F:(1-&gt;3)-beta-D-glucan binding"/>
    <property type="evidence" value="ECO:0007669"/>
    <property type="project" value="InterPro"/>
</dbReference>
<dbReference type="GeneTree" id="ENSGT00990000207357"/>
<reference evidence="1" key="2">
    <citation type="submission" date="2025-09" db="UniProtKB">
        <authorList>
            <consortium name="Ensembl"/>
        </authorList>
    </citation>
    <scope>IDENTIFICATION</scope>
</reference>
<reference evidence="1" key="1">
    <citation type="submission" date="2025-08" db="UniProtKB">
        <authorList>
            <consortium name="Ensembl"/>
        </authorList>
    </citation>
    <scope>IDENTIFICATION</scope>
</reference>
<dbReference type="AlphaFoldDB" id="A0A8C0G7F0"/>
<proteinExistence type="predicted"/>